<protein>
    <submittedName>
        <fullName evidence="1">Uncharacterized protein</fullName>
    </submittedName>
</protein>
<accession>D6Z9T2</accession>
<dbReference type="Proteomes" id="UP000002247">
    <property type="component" value="Chromosome"/>
</dbReference>
<reference evidence="1 2" key="1">
    <citation type="journal article" date="2010" name="Stand. Genomic Sci.">
        <title>Complete genome sequence of Segniliparus rotundus type strain (CDC 1076).</title>
        <authorList>
            <person name="Sikorski J."/>
            <person name="Lapidus A."/>
            <person name="Copeland A."/>
            <person name="Misra M."/>
            <person name="Glavina Del Rio T."/>
            <person name="Nolan M."/>
            <person name="Lucas S."/>
            <person name="Chen F."/>
            <person name="Tice H."/>
            <person name="Cheng J.F."/>
            <person name="Jando M."/>
            <person name="Schneider S."/>
            <person name="Bruce D."/>
            <person name="Goodwin L."/>
            <person name="Pitluck S."/>
            <person name="Liolios K."/>
            <person name="Mikhailova N."/>
            <person name="Pati A."/>
            <person name="Ivanova N."/>
            <person name="Mavromatis K."/>
            <person name="Chen A."/>
            <person name="Palaniappan K."/>
            <person name="Chertkov O."/>
            <person name="Land M."/>
            <person name="Hauser L."/>
            <person name="Chang Y.J."/>
            <person name="Jeffries C.D."/>
            <person name="Brettin T."/>
            <person name="Detter J.C."/>
            <person name="Han C."/>
            <person name="Rohde M."/>
            <person name="Goker M."/>
            <person name="Bristow J."/>
            <person name="Eisen J.A."/>
            <person name="Markowitz V."/>
            <person name="Hugenholtz P."/>
            <person name="Kyrpides N.C."/>
            <person name="Klenk H.P."/>
        </authorList>
    </citation>
    <scope>NUCLEOTIDE SEQUENCE [LARGE SCALE GENOMIC DNA]</scope>
    <source>
        <strain evidence="2">ATCC BAA-972 / CDC 1076 / CIP 108378 / DSM 44985 / JCM 13578</strain>
    </source>
</reference>
<dbReference type="KEGG" id="srt:Srot_2150"/>
<name>D6Z9T2_SEGRD</name>
<dbReference type="STRING" id="640132.Srot_2150"/>
<proteinExistence type="predicted"/>
<dbReference type="InterPro" id="IPR012340">
    <property type="entry name" value="NA-bd_OB-fold"/>
</dbReference>
<sequence>MVGRTGVLTIATRGADGPGEALLDVRGGREAYLAWSDDALPVGTSVLVIDERGPLTVHVEPWTLI</sequence>
<dbReference type="AlphaFoldDB" id="D6Z9T2"/>
<dbReference type="HOGENOM" id="CLU_198288_0_0_11"/>
<gene>
    <name evidence="1" type="ordered locus">Srot_2150</name>
</gene>
<keyword evidence="2" id="KW-1185">Reference proteome</keyword>
<dbReference type="OrthoDB" id="4559810at2"/>
<evidence type="ECO:0000313" key="1">
    <source>
        <dbReference type="EMBL" id="ADG98602.1"/>
    </source>
</evidence>
<organism evidence="1 2">
    <name type="scientific">Segniliparus rotundus (strain ATCC BAA-972 / CDC 1076 / CIP 108378 / DSM 44985 / JCM 13578)</name>
    <dbReference type="NCBI Taxonomy" id="640132"/>
    <lineage>
        <taxon>Bacteria</taxon>
        <taxon>Bacillati</taxon>
        <taxon>Actinomycetota</taxon>
        <taxon>Actinomycetes</taxon>
        <taxon>Mycobacteriales</taxon>
        <taxon>Segniliparaceae</taxon>
        <taxon>Segniliparus</taxon>
    </lineage>
</organism>
<dbReference type="RefSeq" id="WP_013139052.1">
    <property type="nucleotide sequence ID" value="NC_014168.1"/>
</dbReference>
<evidence type="ECO:0000313" key="2">
    <source>
        <dbReference type="Proteomes" id="UP000002247"/>
    </source>
</evidence>
<dbReference type="EMBL" id="CP001958">
    <property type="protein sequence ID" value="ADG98602.1"/>
    <property type="molecule type" value="Genomic_DNA"/>
</dbReference>
<dbReference type="Gene3D" id="2.40.50.140">
    <property type="entry name" value="Nucleic acid-binding proteins"/>
    <property type="match status" value="1"/>
</dbReference>